<dbReference type="KEGG" id="csl:COCSUDRAFT_64484"/>
<evidence type="ECO:0000313" key="2">
    <source>
        <dbReference type="EMBL" id="EIE26421.1"/>
    </source>
</evidence>
<feature type="region of interest" description="Disordered" evidence="1">
    <location>
        <begin position="446"/>
        <end position="503"/>
    </location>
</feature>
<dbReference type="eggNOG" id="ENOG502QV38">
    <property type="taxonomic scope" value="Eukaryota"/>
</dbReference>
<proteinExistence type="predicted"/>
<feature type="compositionally biased region" description="Low complexity" evidence="1">
    <location>
        <begin position="453"/>
        <end position="469"/>
    </location>
</feature>
<name>I0Z702_COCSC</name>
<organism evidence="2 3">
    <name type="scientific">Coccomyxa subellipsoidea (strain C-169)</name>
    <name type="common">Green microalga</name>
    <dbReference type="NCBI Taxonomy" id="574566"/>
    <lineage>
        <taxon>Eukaryota</taxon>
        <taxon>Viridiplantae</taxon>
        <taxon>Chlorophyta</taxon>
        <taxon>core chlorophytes</taxon>
        <taxon>Trebouxiophyceae</taxon>
        <taxon>Trebouxiophyceae incertae sedis</taxon>
        <taxon>Coccomyxaceae</taxon>
        <taxon>Coccomyxa</taxon>
        <taxon>Coccomyxa subellipsoidea</taxon>
    </lineage>
</organism>
<sequence length="663" mass="67484">MSLQTLRVIKHICSKGSSDFKRSFQKQAAPVRELTHYKGEPDPFKGDVPNQKVRDSAKEALDAIFAATAVNPPTTPAPHQSRIQGFGGGSSEAISSTSSRGYDGDLGGSATVSTSRMTGFGNPKFEGSSGGNAGGAVTSPKLLLGGIGSKGGFGGTTRHAPFMMDQGGANGSDDERPSGYQPRPLTVGTAPITASLSAPQLSANDGDEEVRLVDGICALGGVRAQPSREDLRLFVENIASLNGTRVAELLHAKMEYASWQTVLRAVSAVEAVADPEPVRRAAASAQASVRQRATALLKLLGADGAAAAPSASRASPVGDLIGGMDEPSPAAAPQASAQDLLGDLMDPAPGPAQMAQAQGGSMFDGLAVGVSSPAAQARAPQPGTAIQDGPASAADRFGGLSLSAPGQSGVSCGAGQASADLLAGLTLPSAAPASAGVGSAANGSLFGRPQSNGTPSAAGSGATKSGSQALDADLFGGGLSQPSASPPMGIAAQGNGASTDIFGSNSSPTMITLASPEKPGQATQQFGYAQPQPVLPHNQQGQGAPPQMYQQPVQQFGMYPGPQQAQHLHMQQYQMQQMQMQQMHMQQMQMQQQQMGVGGYGAPLYHAQQQQQFGGPPNGAAVGSDIFISSKPPSAPRAELLGAKKDPTFDFVGDHISKLRSSK</sequence>
<comment type="caution">
    <text evidence="2">The sequence shown here is derived from an EMBL/GenBank/DDBJ whole genome shotgun (WGS) entry which is preliminary data.</text>
</comment>
<evidence type="ECO:0000256" key="1">
    <source>
        <dbReference type="SAM" id="MobiDB-lite"/>
    </source>
</evidence>
<dbReference type="InterPro" id="IPR039273">
    <property type="entry name" value="TEPSIN"/>
</dbReference>
<dbReference type="GO" id="GO:0032588">
    <property type="term" value="C:trans-Golgi network membrane"/>
    <property type="evidence" value="ECO:0007669"/>
    <property type="project" value="TreeGrafter"/>
</dbReference>
<feature type="region of interest" description="Disordered" evidence="1">
    <location>
        <begin position="373"/>
        <end position="400"/>
    </location>
</feature>
<dbReference type="RefSeq" id="XP_005650965.1">
    <property type="nucleotide sequence ID" value="XM_005650908.1"/>
</dbReference>
<reference evidence="2 3" key="1">
    <citation type="journal article" date="2012" name="Genome Biol.">
        <title>The genome of the polar eukaryotic microalga coccomyxa subellipsoidea reveals traits of cold adaptation.</title>
        <authorList>
            <person name="Blanc G."/>
            <person name="Agarkova I."/>
            <person name="Grimwood J."/>
            <person name="Kuo A."/>
            <person name="Brueggeman A."/>
            <person name="Dunigan D."/>
            <person name="Gurnon J."/>
            <person name="Ladunga I."/>
            <person name="Lindquist E."/>
            <person name="Lucas S."/>
            <person name="Pangilinan J."/>
            <person name="Proschold T."/>
            <person name="Salamov A."/>
            <person name="Schmutz J."/>
            <person name="Weeks D."/>
            <person name="Yamada T."/>
            <person name="Claverie J.M."/>
            <person name="Grigoriev I."/>
            <person name="Van Etten J."/>
            <person name="Lomsadze A."/>
            <person name="Borodovsky M."/>
        </authorList>
    </citation>
    <scope>NUCLEOTIDE SEQUENCE [LARGE SCALE GENOMIC DNA]</scope>
    <source>
        <strain evidence="2 3">C-169</strain>
    </source>
</reference>
<dbReference type="InterPro" id="IPR008942">
    <property type="entry name" value="ENTH_VHS"/>
</dbReference>
<dbReference type="Gene3D" id="1.25.40.90">
    <property type="match status" value="1"/>
</dbReference>
<dbReference type="GeneID" id="17044431"/>
<feature type="region of interest" description="Disordered" evidence="1">
    <location>
        <begin position="308"/>
        <end position="335"/>
    </location>
</feature>
<feature type="compositionally biased region" description="Low complexity" evidence="1">
    <location>
        <begin position="373"/>
        <end position="382"/>
    </location>
</feature>
<feature type="region of interest" description="Disordered" evidence="1">
    <location>
        <begin position="70"/>
        <end position="133"/>
    </location>
</feature>
<dbReference type="Proteomes" id="UP000007264">
    <property type="component" value="Unassembled WGS sequence"/>
</dbReference>
<dbReference type="PANTHER" id="PTHR21514:SF0">
    <property type="entry name" value="AP-4 COMPLEX ACCESSORY SUBUNIT TEPSIN"/>
    <property type="match status" value="1"/>
</dbReference>
<accession>I0Z702</accession>
<dbReference type="AlphaFoldDB" id="I0Z702"/>
<gene>
    <name evidence="2" type="ORF">COCSUDRAFT_64484</name>
</gene>
<protein>
    <recommendedName>
        <fullName evidence="4">ENTH domain-containing protein</fullName>
    </recommendedName>
</protein>
<feature type="compositionally biased region" description="Low complexity" evidence="1">
    <location>
        <begin position="91"/>
        <end position="101"/>
    </location>
</feature>
<keyword evidence="3" id="KW-1185">Reference proteome</keyword>
<dbReference type="EMBL" id="AGSI01000002">
    <property type="protein sequence ID" value="EIE26421.1"/>
    <property type="molecule type" value="Genomic_DNA"/>
</dbReference>
<evidence type="ECO:0000313" key="3">
    <source>
        <dbReference type="Proteomes" id="UP000007264"/>
    </source>
</evidence>
<dbReference type="OrthoDB" id="118154at2759"/>
<dbReference type="PANTHER" id="PTHR21514">
    <property type="entry name" value="AP-4 COMPLEX ACCESSORY SUBUNIT TEPSIN"/>
    <property type="match status" value="1"/>
</dbReference>
<evidence type="ECO:0008006" key="4">
    <source>
        <dbReference type="Google" id="ProtNLM"/>
    </source>
</evidence>
<dbReference type="STRING" id="574566.I0Z702"/>